<protein>
    <recommendedName>
        <fullName evidence="1">Beta-lactamase-related domain-containing protein</fullName>
    </recommendedName>
</protein>
<sequence>MQFYGYGNVSGSVNTTVNQNTIFGIGSITKVFTTILLSDIVVNDGLIKLDDPLQKYLPSDVMVPKYDAQNMTLENLATHTAGLPEFPDNFCKDHMDNFDVNRTTEYRMKIIECTQKYSPSELYQSFSNTLITTEVGSKFGYSSFGTGLLGNILAIKSNMSYDDLLEKRIYSVLGMVNTSITLTDEQKSNLAVGHINGDELPTWNLAPVIAPSGGTYSTANDMFKFVSANIGLIKTKLDIAMQESHLIRHYNGFLGPNNV</sequence>
<keyword evidence="3" id="KW-1185">Reference proteome</keyword>
<evidence type="ECO:0000313" key="3">
    <source>
        <dbReference type="Proteomes" id="UP000294299"/>
    </source>
</evidence>
<reference evidence="2 3" key="1">
    <citation type="submission" date="2019-02" db="EMBL/GenBank/DDBJ databases">
        <authorList>
            <person name="Lehtovirta-Morley E L."/>
        </authorList>
    </citation>
    <scope>NUCLEOTIDE SEQUENCE [LARGE SCALE GENOMIC DNA]</scope>
    <source>
        <strain evidence="2">NFRAN1</strain>
    </source>
</reference>
<dbReference type="KEGG" id="nfn:NFRAN_2480"/>
<dbReference type="InterPro" id="IPR012338">
    <property type="entry name" value="Beta-lactam/transpept-like"/>
</dbReference>
<organism evidence="2 3">
    <name type="scientific">Candidatus Nitrosocosmicus franklandianus</name>
    <dbReference type="NCBI Taxonomy" id="1798806"/>
    <lineage>
        <taxon>Archaea</taxon>
        <taxon>Nitrososphaerota</taxon>
        <taxon>Nitrososphaeria</taxon>
        <taxon>Nitrososphaerales</taxon>
        <taxon>Nitrososphaeraceae</taxon>
        <taxon>Candidatus Nitrosocosmicus</taxon>
    </lineage>
</organism>
<dbReference type="EMBL" id="LR216287">
    <property type="protein sequence ID" value="VFJ14802.1"/>
    <property type="molecule type" value="Genomic_DNA"/>
</dbReference>
<feature type="domain" description="Beta-lactamase-related" evidence="1">
    <location>
        <begin position="4"/>
        <end position="243"/>
    </location>
</feature>
<dbReference type="Gene3D" id="3.40.710.10">
    <property type="entry name" value="DD-peptidase/beta-lactamase superfamily"/>
    <property type="match status" value="1"/>
</dbReference>
<proteinExistence type="predicted"/>
<dbReference type="Pfam" id="PF00144">
    <property type="entry name" value="Beta-lactamase"/>
    <property type="match status" value="1"/>
</dbReference>
<evidence type="ECO:0000313" key="2">
    <source>
        <dbReference type="EMBL" id="VFJ14802.1"/>
    </source>
</evidence>
<dbReference type="AlphaFoldDB" id="A0A484IAM7"/>
<dbReference type="Proteomes" id="UP000294299">
    <property type="component" value="Chromosome NFRAN"/>
</dbReference>
<accession>A0A484IAM7</accession>
<gene>
    <name evidence="2" type="ORF">NFRAN_2480</name>
</gene>
<dbReference type="SUPFAM" id="SSF56601">
    <property type="entry name" value="beta-lactamase/transpeptidase-like"/>
    <property type="match status" value="1"/>
</dbReference>
<dbReference type="PANTHER" id="PTHR46825:SF9">
    <property type="entry name" value="BETA-LACTAMASE-RELATED DOMAIN-CONTAINING PROTEIN"/>
    <property type="match status" value="1"/>
</dbReference>
<dbReference type="InterPro" id="IPR050491">
    <property type="entry name" value="AmpC-like"/>
</dbReference>
<name>A0A484IAM7_9ARCH</name>
<dbReference type="PANTHER" id="PTHR46825">
    <property type="entry name" value="D-ALANYL-D-ALANINE-CARBOXYPEPTIDASE/ENDOPEPTIDASE AMPH"/>
    <property type="match status" value="1"/>
</dbReference>
<dbReference type="OrthoDB" id="9575at2157"/>
<evidence type="ECO:0000259" key="1">
    <source>
        <dbReference type="Pfam" id="PF00144"/>
    </source>
</evidence>
<dbReference type="InterPro" id="IPR001466">
    <property type="entry name" value="Beta-lactam-related"/>
</dbReference>